<dbReference type="GO" id="GO:0008171">
    <property type="term" value="F:O-methyltransferase activity"/>
    <property type="evidence" value="ECO:0007669"/>
    <property type="project" value="InterPro"/>
</dbReference>
<reference evidence="5" key="1">
    <citation type="submission" date="2021-06" db="EMBL/GenBank/DDBJ databases">
        <authorList>
            <person name="Kallberg Y."/>
            <person name="Tangrot J."/>
            <person name="Rosling A."/>
        </authorList>
    </citation>
    <scope>NUCLEOTIDE SEQUENCE</scope>
    <source>
        <strain evidence="5">UK204</strain>
    </source>
</reference>
<dbReference type="PANTHER" id="PTHR10509">
    <property type="entry name" value="O-METHYLTRANSFERASE-RELATED"/>
    <property type="match status" value="1"/>
</dbReference>
<dbReference type="InterPro" id="IPR002935">
    <property type="entry name" value="SAM_O-MeTrfase"/>
</dbReference>
<dbReference type="InterPro" id="IPR050362">
    <property type="entry name" value="Cation-dep_OMT"/>
</dbReference>
<dbReference type="InterPro" id="IPR029063">
    <property type="entry name" value="SAM-dependent_MTases_sf"/>
</dbReference>
<dbReference type="OrthoDB" id="10251242at2759"/>
<dbReference type="EMBL" id="CAJVPQ010000718">
    <property type="protein sequence ID" value="CAG8505066.1"/>
    <property type="molecule type" value="Genomic_DNA"/>
</dbReference>
<feature type="non-terminal residue" evidence="5">
    <location>
        <position position="415"/>
    </location>
</feature>
<gene>
    <name evidence="5" type="ORF">FCALED_LOCUS3905</name>
</gene>
<name>A0A9N8ZS85_9GLOM</name>
<dbReference type="SUPFAM" id="SSF53335">
    <property type="entry name" value="S-adenosyl-L-methionine-dependent methyltransferases"/>
    <property type="match status" value="1"/>
</dbReference>
<dbReference type="AlphaFoldDB" id="A0A9N8ZS85"/>
<evidence type="ECO:0000313" key="6">
    <source>
        <dbReference type="Proteomes" id="UP000789570"/>
    </source>
</evidence>
<keyword evidence="3" id="KW-0949">S-adenosyl-L-methionine</keyword>
<dbReference type="PANTHER" id="PTHR10509:SF14">
    <property type="entry name" value="CAFFEOYL-COA O-METHYLTRANSFERASE 3-RELATED"/>
    <property type="match status" value="1"/>
</dbReference>
<comment type="similarity">
    <text evidence="4">Belongs to the class I-like SAM-binding methyltransferase superfamily. Cation-dependent O-methyltransferase family.</text>
</comment>
<keyword evidence="1" id="KW-0489">Methyltransferase</keyword>
<sequence>MSLRTLFSCSRIILRSQTSHIKLSQQQLCFHSSPQRYASDAFLLKESGKYSFAHSTPPPPHIQKVFERTQKEYPSEEHMMSPHLQGSLLTTLCKIMNASKVLELGCFTGYSALCLAEGIKDNKGKVISCEKDEKFAKFALQNVKESNMEDFVEIRVGDGLNTLQSIKRSTHFDLIFIDANKSGYVDYYETILERDLLSSKGVIIADNVPHYDPNAPETSENHIPKPLYEMAKSLNRFNEHVTKDPRTTNVLVPGFDGLMFIRKNSECTQRFYASSADLAPSSSQSIISLNGKSNSTNDFPNYKWPLDQDSIFNESPLDQDSVLNKNHKTNHVISLGYNLYNINGFMNTPEIEKSSDLEIFIEDNNNQITIKDNLKFLEEDSNLIIQLLPFIFKIQVDFLSKINASNLSNITIRNS</sequence>
<dbReference type="Gene3D" id="3.40.50.150">
    <property type="entry name" value="Vaccinia Virus protein VP39"/>
    <property type="match status" value="1"/>
</dbReference>
<dbReference type="CDD" id="cd02440">
    <property type="entry name" value="AdoMet_MTases"/>
    <property type="match status" value="1"/>
</dbReference>
<accession>A0A9N8ZS85</accession>
<dbReference type="GO" id="GO:0032259">
    <property type="term" value="P:methylation"/>
    <property type="evidence" value="ECO:0007669"/>
    <property type="project" value="UniProtKB-KW"/>
</dbReference>
<evidence type="ECO:0000256" key="3">
    <source>
        <dbReference type="ARBA" id="ARBA00022691"/>
    </source>
</evidence>
<dbReference type="Pfam" id="PF01596">
    <property type="entry name" value="Methyltransf_3"/>
    <property type="match status" value="1"/>
</dbReference>
<proteinExistence type="inferred from homology"/>
<evidence type="ECO:0000256" key="1">
    <source>
        <dbReference type="ARBA" id="ARBA00022603"/>
    </source>
</evidence>
<evidence type="ECO:0000256" key="4">
    <source>
        <dbReference type="ARBA" id="ARBA00023453"/>
    </source>
</evidence>
<evidence type="ECO:0000256" key="2">
    <source>
        <dbReference type="ARBA" id="ARBA00022679"/>
    </source>
</evidence>
<evidence type="ECO:0000313" key="5">
    <source>
        <dbReference type="EMBL" id="CAG8505066.1"/>
    </source>
</evidence>
<dbReference type="PROSITE" id="PS51682">
    <property type="entry name" value="SAM_OMT_I"/>
    <property type="match status" value="1"/>
</dbReference>
<dbReference type="GO" id="GO:0008757">
    <property type="term" value="F:S-adenosylmethionine-dependent methyltransferase activity"/>
    <property type="evidence" value="ECO:0007669"/>
    <property type="project" value="TreeGrafter"/>
</dbReference>
<keyword evidence="2" id="KW-0808">Transferase</keyword>
<keyword evidence="6" id="KW-1185">Reference proteome</keyword>
<organism evidence="5 6">
    <name type="scientific">Funneliformis caledonium</name>
    <dbReference type="NCBI Taxonomy" id="1117310"/>
    <lineage>
        <taxon>Eukaryota</taxon>
        <taxon>Fungi</taxon>
        <taxon>Fungi incertae sedis</taxon>
        <taxon>Mucoromycota</taxon>
        <taxon>Glomeromycotina</taxon>
        <taxon>Glomeromycetes</taxon>
        <taxon>Glomerales</taxon>
        <taxon>Glomeraceae</taxon>
        <taxon>Funneliformis</taxon>
    </lineage>
</organism>
<comment type="caution">
    <text evidence="5">The sequence shown here is derived from an EMBL/GenBank/DDBJ whole genome shotgun (WGS) entry which is preliminary data.</text>
</comment>
<dbReference type="Proteomes" id="UP000789570">
    <property type="component" value="Unassembled WGS sequence"/>
</dbReference>
<protein>
    <submittedName>
        <fullName evidence="5">12770_t:CDS:1</fullName>
    </submittedName>
</protein>